<evidence type="ECO:0000313" key="2">
    <source>
        <dbReference type="Proteomes" id="UP000828941"/>
    </source>
</evidence>
<dbReference type="Proteomes" id="UP000828941">
    <property type="component" value="Chromosome 2"/>
</dbReference>
<keyword evidence="2" id="KW-1185">Reference proteome</keyword>
<reference evidence="1 2" key="1">
    <citation type="journal article" date="2022" name="DNA Res.">
        <title>Chromosomal-level genome assembly of the orchid tree Bauhinia variegata (Leguminosae; Cercidoideae) supports the allotetraploid origin hypothesis of Bauhinia.</title>
        <authorList>
            <person name="Zhong Y."/>
            <person name="Chen Y."/>
            <person name="Zheng D."/>
            <person name="Pang J."/>
            <person name="Liu Y."/>
            <person name="Luo S."/>
            <person name="Meng S."/>
            <person name="Qian L."/>
            <person name="Wei D."/>
            <person name="Dai S."/>
            <person name="Zhou R."/>
        </authorList>
    </citation>
    <scope>NUCLEOTIDE SEQUENCE [LARGE SCALE GENOMIC DNA]</scope>
    <source>
        <strain evidence="1">BV-YZ2020</strain>
    </source>
</reference>
<sequence>MGNYRFRFSDMMPNAWFYKLKDMSKGKNQGSRKKKQQSSSVSATATQPTSKPKQTQQCNPRKSYYFTRELTPSDTIYSSPAPNPEVFSSETLFPEPPRKSSKQKPKRKSPRSSSPKLVNSSVSAGCNCRTTVESVWTKSDSPPECSSSPFDDSSPEPEFRTDRVLAFEPFDETDLSSNSCGCRLNSNAQDIVIDVDKKSIARKDDKLNGCDSFTELELPPIKTKPAKFNDLLIDAKKGEKPRSRIGRKEEPNLEKTLKVKIVKEDTASIKENRGTPVAVRRFSVSSPGIKLRIHSPRIGFGSRKFQGHGRKSVSSSSSSSRRSLSGSFAVVKSSFNPQRDFRESMVEMIVENNIRASKDLEDLLACFLSLNSDEYHDIIIQVFKQIWFDLTDTH</sequence>
<proteinExistence type="predicted"/>
<comment type="caution">
    <text evidence="1">The sequence shown here is derived from an EMBL/GenBank/DDBJ whole genome shotgun (WGS) entry which is preliminary data.</text>
</comment>
<gene>
    <name evidence="1" type="ORF">L6164_002476</name>
</gene>
<dbReference type="EMBL" id="CM039427">
    <property type="protein sequence ID" value="KAI4353533.1"/>
    <property type="molecule type" value="Genomic_DNA"/>
</dbReference>
<name>A0ACB9PYG2_BAUVA</name>
<accession>A0ACB9PYG2</accession>
<organism evidence="1 2">
    <name type="scientific">Bauhinia variegata</name>
    <name type="common">Purple orchid tree</name>
    <name type="synonym">Phanera variegata</name>
    <dbReference type="NCBI Taxonomy" id="167791"/>
    <lineage>
        <taxon>Eukaryota</taxon>
        <taxon>Viridiplantae</taxon>
        <taxon>Streptophyta</taxon>
        <taxon>Embryophyta</taxon>
        <taxon>Tracheophyta</taxon>
        <taxon>Spermatophyta</taxon>
        <taxon>Magnoliopsida</taxon>
        <taxon>eudicotyledons</taxon>
        <taxon>Gunneridae</taxon>
        <taxon>Pentapetalae</taxon>
        <taxon>rosids</taxon>
        <taxon>fabids</taxon>
        <taxon>Fabales</taxon>
        <taxon>Fabaceae</taxon>
        <taxon>Cercidoideae</taxon>
        <taxon>Cercideae</taxon>
        <taxon>Bauhiniinae</taxon>
        <taxon>Bauhinia</taxon>
    </lineage>
</organism>
<evidence type="ECO:0000313" key="1">
    <source>
        <dbReference type="EMBL" id="KAI4353533.1"/>
    </source>
</evidence>
<protein>
    <submittedName>
        <fullName evidence="1">Uncharacterized protein</fullName>
    </submittedName>
</protein>